<dbReference type="Pfam" id="PF12911">
    <property type="entry name" value="OppC_N"/>
    <property type="match status" value="1"/>
</dbReference>
<dbReference type="PROSITE" id="PS50928">
    <property type="entry name" value="ABC_TM1"/>
    <property type="match status" value="1"/>
</dbReference>
<comment type="similarity">
    <text evidence="7">Belongs to the binding-protein-dependent transport system permease family.</text>
</comment>
<dbReference type="PANTHER" id="PTHR43386:SF25">
    <property type="entry name" value="PEPTIDE ABC TRANSPORTER PERMEASE PROTEIN"/>
    <property type="match status" value="1"/>
</dbReference>
<protein>
    <submittedName>
        <fullName evidence="9">ABC transporter permease</fullName>
    </submittedName>
</protein>
<keyword evidence="6 7" id="KW-0472">Membrane</keyword>
<dbReference type="OrthoDB" id="6637947at2"/>
<dbReference type="GO" id="GO:0055085">
    <property type="term" value="P:transmembrane transport"/>
    <property type="evidence" value="ECO:0007669"/>
    <property type="project" value="InterPro"/>
</dbReference>
<sequence length="285" mass="30185">MSRGRPALPPGAWISVVVLASLLLMALLAPWIAPHDPLAQDLANKLQGPSADHLLGTDRFGRDVLSRLMWGGRNAFGGVAICIAVAVLLGVPWGTIAGFWPRYVGTVLMRISDVMIAFPLLVLAIAITGSLGVGLVTSMVAVGLVLAPNTAQLTRAGVLATREQDFVASARLSGVWTPILLVRHVLPTALRPVVIQMTIYTGLTFVIQGALAFLGLGPQRPTPSWGSDLNDAYSQILSAPLLILPPGLLLGVVVLCVYRIGDALRDRMSSNLSPDNRKENDVVVA</sequence>
<keyword evidence="2 7" id="KW-0813">Transport</keyword>
<evidence type="ECO:0000256" key="3">
    <source>
        <dbReference type="ARBA" id="ARBA00022475"/>
    </source>
</evidence>
<dbReference type="Proteomes" id="UP000251891">
    <property type="component" value="Unassembled WGS sequence"/>
</dbReference>
<dbReference type="InterPro" id="IPR035906">
    <property type="entry name" value="MetI-like_sf"/>
</dbReference>
<evidence type="ECO:0000313" key="10">
    <source>
        <dbReference type="Proteomes" id="UP000251891"/>
    </source>
</evidence>
<reference evidence="9 10" key="1">
    <citation type="submission" date="2018-06" db="EMBL/GenBank/DDBJ databases">
        <title>Actinomadura craniellae sp. nov. isolated from marine sponge Craniella sp.</title>
        <authorList>
            <person name="Li L."/>
            <person name="Xu Q.H."/>
            <person name="Lin H.W."/>
            <person name="Lu Y.H."/>
        </authorList>
    </citation>
    <scope>NUCLEOTIDE SEQUENCE [LARGE SCALE GENOMIC DNA]</scope>
    <source>
        <strain evidence="9 10">LHW63021</strain>
    </source>
</reference>
<gene>
    <name evidence="9" type="ORF">DPM19_07380</name>
</gene>
<dbReference type="Gene3D" id="1.10.3720.10">
    <property type="entry name" value="MetI-like"/>
    <property type="match status" value="1"/>
</dbReference>
<evidence type="ECO:0000256" key="1">
    <source>
        <dbReference type="ARBA" id="ARBA00004651"/>
    </source>
</evidence>
<keyword evidence="4 7" id="KW-0812">Transmembrane</keyword>
<evidence type="ECO:0000256" key="4">
    <source>
        <dbReference type="ARBA" id="ARBA00022692"/>
    </source>
</evidence>
<dbReference type="GO" id="GO:0005886">
    <property type="term" value="C:plasma membrane"/>
    <property type="evidence" value="ECO:0007669"/>
    <property type="project" value="UniProtKB-SubCell"/>
</dbReference>
<feature type="transmembrane region" description="Helical" evidence="7">
    <location>
        <begin position="236"/>
        <end position="258"/>
    </location>
</feature>
<feature type="transmembrane region" description="Helical" evidence="7">
    <location>
        <begin position="120"/>
        <end position="146"/>
    </location>
</feature>
<evidence type="ECO:0000313" key="9">
    <source>
        <dbReference type="EMBL" id="RAY15607.1"/>
    </source>
</evidence>
<dbReference type="InterPro" id="IPR025966">
    <property type="entry name" value="OppC_N"/>
</dbReference>
<feature type="transmembrane region" description="Helical" evidence="7">
    <location>
        <begin position="12"/>
        <end position="33"/>
    </location>
</feature>
<dbReference type="InterPro" id="IPR050366">
    <property type="entry name" value="BP-dependent_transpt_permease"/>
</dbReference>
<keyword evidence="3" id="KW-1003">Cell membrane</keyword>
<dbReference type="EMBL" id="QLYX01000003">
    <property type="protein sequence ID" value="RAY15607.1"/>
    <property type="molecule type" value="Genomic_DNA"/>
</dbReference>
<feature type="transmembrane region" description="Helical" evidence="7">
    <location>
        <begin position="198"/>
        <end position="216"/>
    </location>
</feature>
<dbReference type="RefSeq" id="WP_111864069.1">
    <property type="nucleotide sequence ID" value="NZ_QLYX01000003.1"/>
</dbReference>
<keyword evidence="5 7" id="KW-1133">Transmembrane helix</keyword>
<feature type="transmembrane region" description="Helical" evidence="7">
    <location>
        <begin position="75"/>
        <end position="100"/>
    </location>
</feature>
<organism evidence="9 10">
    <name type="scientific">Actinomadura craniellae</name>
    <dbReference type="NCBI Taxonomy" id="2231787"/>
    <lineage>
        <taxon>Bacteria</taxon>
        <taxon>Bacillati</taxon>
        <taxon>Actinomycetota</taxon>
        <taxon>Actinomycetes</taxon>
        <taxon>Streptosporangiales</taxon>
        <taxon>Thermomonosporaceae</taxon>
        <taxon>Actinomadura</taxon>
    </lineage>
</organism>
<dbReference type="AlphaFoldDB" id="A0A365H942"/>
<dbReference type="InterPro" id="IPR000515">
    <property type="entry name" value="MetI-like"/>
</dbReference>
<dbReference type="SUPFAM" id="SSF161098">
    <property type="entry name" value="MetI-like"/>
    <property type="match status" value="1"/>
</dbReference>
<evidence type="ECO:0000256" key="6">
    <source>
        <dbReference type="ARBA" id="ARBA00023136"/>
    </source>
</evidence>
<proteinExistence type="inferred from homology"/>
<evidence type="ECO:0000259" key="8">
    <source>
        <dbReference type="PROSITE" id="PS50928"/>
    </source>
</evidence>
<evidence type="ECO:0000256" key="7">
    <source>
        <dbReference type="RuleBase" id="RU363032"/>
    </source>
</evidence>
<feature type="domain" description="ABC transmembrane type-1" evidence="8">
    <location>
        <begin position="72"/>
        <end position="261"/>
    </location>
</feature>
<dbReference type="Pfam" id="PF00528">
    <property type="entry name" value="BPD_transp_1"/>
    <property type="match status" value="1"/>
</dbReference>
<accession>A0A365H942</accession>
<comment type="subcellular location">
    <subcellularLocation>
        <location evidence="1 7">Cell membrane</location>
        <topology evidence="1 7">Multi-pass membrane protein</topology>
    </subcellularLocation>
</comment>
<dbReference type="PANTHER" id="PTHR43386">
    <property type="entry name" value="OLIGOPEPTIDE TRANSPORT SYSTEM PERMEASE PROTEIN APPC"/>
    <property type="match status" value="1"/>
</dbReference>
<dbReference type="CDD" id="cd06261">
    <property type="entry name" value="TM_PBP2"/>
    <property type="match status" value="1"/>
</dbReference>
<comment type="caution">
    <text evidence="9">The sequence shown here is derived from an EMBL/GenBank/DDBJ whole genome shotgun (WGS) entry which is preliminary data.</text>
</comment>
<evidence type="ECO:0000256" key="5">
    <source>
        <dbReference type="ARBA" id="ARBA00022989"/>
    </source>
</evidence>
<evidence type="ECO:0000256" key="2">
    <source>
        <dbReference type="ARBA" id="ARBA00022448"/>
    </source>
</evidence>
<keyword evidence="10" id="KW-1185">Reference proteome</keyword>
<name>A0A365H942_9ACTN</name>